<organism evidence="3 4">
    <name type="scientific">Duncaniella freteri</name>
    <dbReference type="NCBI Taxonomy" id="2530391"/>
    <lineage>
        <taxon>Bacteria</taxon>
        <taxon>Pseudomonadati</taxon>
        <taxon>Bacteroidota</taxon>
        <taxon>Bacteroidia</taxon>
        <taxon>Bacteroidales</taxon>
        <taxon>Muribaculaceae</taxon>
        <taxon>Duncaniella</taxon>
    </lineage>
</organism>
<feature type="compositionally biased region" description="Basic and acidic residues" evidence="1">
    <location>
        <begin position="241"/>
        <end position="266"/>
    </location>
</feature>
<feature type="region of interest" description="Disordered" evidence="1">
    <location>
        <begin position="241"/>
        <end position="280"/>
    </location>
</feature>
<dbReference type="AlphaFoldDB" id="A0A4Z0V524"/>
<protein>
    <recommendedName>
        <fullName evidence="5">Helix-turn-helix domain-containing protein</fullName>
    </recommendedName>
</protein>
<dbReference type="RefSeq" id="WP_137070943.1">
    <property type="nucleotide sequence ID" value="NZ_SJSA01000002.1"/>
</dbReference>
<reference evidence="3 4" key="1">
    <citation type="submission" date="2019-02" db="EMBL/GenBank/DDBJ databases">
        <title>Isolation and identification of novel species under the genus Muribaculum.</title>
        <authorList>
            <person name="Miyake S."/>
            <person name="Ding Y."/>
            <person name="Low A."/>
            <person name="Soh M."/>
            <person name="Seedorf H."/>
        </authorList>
    </citation>
    <scope>NUCLEOTIDE SEQUENCE [LARGE SCALE GENOMIC DNA]</scope>
    <source>
        <strain evidence="3 4">TLL-A3</strain>
        <plasmid evidence="2">pTAA-3-2</plasmid>
    </source>
</reference>
<dbReference type="GeneID" id="82151289"/>
<evidence type="ECO:0008006" key="5">
    <source>
        <dbReference type="Google" id="ProtNLM"/>
    </source>
</evidence>
<comment type="caution">
    <text evidence="3">The sequence shown here is derived from an EMBL/GenBank/DDBJ whole genome shotgun (WGS) entry which is preliminary data.</text>
</comment>
<dbReference type="Proteomes" id="UP000297635">
    <property type="component" value="Unassembled WGS sequence"/>
</dbReference>
<geneLocation type="plasmid" evidence="2">
    <name>pTAA-3-2</name>
</geneLocation>
<sequence length="280" mass="32374">MINRFWQEVEMKDFLPSEACVYFRLLDICNRLGWQNPFPLSNSRAVALMAMNEKTFRAIRDKLGGRGLIEFRKGKKRESAPMYCFPEKTDDGCWVFPWGNFLEVKNTVKTTVNTPANATVNTTANTPVNTPAYNKTKTKTNKSPNGDSVGQPQPEISLFAEEEKKAGRRKPKASKDPPSTPPTLDDVLQYFLSQDADKRLENWEESARRFFDNFNAVDWRDKFNRRITRWDSRANSWILDDEKRQKERITPNETKQADKLSERRGTEPNATSRKGFKGTF</sequence>
<evidence type="ECO:0000313" key="4">
    <source>
        <dbReference type="Proteomes" id="UP000297635"/>
    </source>
</evidence>
<gene>
    <name evidence="3" type="ORF">EZ315_12040</name>
    <name evidence="2" type="ORF">EZ315_16020</name>
</gene>
<evidence type="ECO:0000313" key="2">
    <source>
        <dbReference type="EMBL" id="TGG34962.1"/>
    </source>
</evidence>
<proteinExistence type="predicted"/>
<name>A0A4Z0V524_9BACT</name>
<feature type="region of interest" description="Disordered" evidence="1">
    <location>
        <begin position="118"/>
        <end position="185"/>
    </location>
</feature>
<feature type="compositionally biased region" description="Low complexity" evidence="1">
    <location>
        <begin position="118"/>
        <end position="145"/>
    </location>
</feature>
<accession>A0A4Z0V524</accession>
<dbReference type="EMBL" id="SJSA01000004">
    <property type="protein sequence ID" value="TGG34962.1"/>
    <property type="molecule type" value="Genomic_DNA"/>
</dbReference>
<evidence type="ECO:0000256" key="1">
    <source>
        <dbReference type="SAM" id="MobiDB-lite"/>
    </source>
</evidence>
<keyword evidence="4" id="KW-1185">Reference proteome</keyword>
<dbReference type="EMBL" id="SJSA01000002">
    <property type="protein sequence ID" value="TGG36565.1"/>
    <property type="molecule type" value="Genomic_DNA"/>
</dbReference>
<evidence type="ECO:0000313" key="3">
    <source>
        <dbReference type="EMBL" id="TGG36565.1"/>
    </source>
</evidence>
<keyword evidence="2" id="KW-0614">Plasmid</keyword>